<dbReference type="Pfam" id="PF21089">
    <property type="entry name" value="PKS_DH_N"/>
    <property type="match status" value="1"/>
</dbReference>
<dbReference type="InterPro" id="IPR020841">
    <property type="entry name" value="PKS_Beta-ketoAc_synthase_dom"/>
</dbReference>
<evidence type="ECO:0000256" key="10">
    <source>
        <dbReference type="ARBA" id="ARBA00023268"/>
    </source>
</evidence>
<evidence type="ECO:0000256" key="6">
    <source>
        <dbReference type="ARBA" id="ARBA00022679"/>
    </source>
</evidence>
<dbReference type="GO" id="GO:0006633">
    <property type="term" value="P:fatty acid biosynthetic process"/>
    <property type="evidence" value="ECO:0007669"/>
    <property type="project" value="InterPro"/>
</dbReference>
<dbReference type="InterPro" id="IPR009081">
    <property type="entry name" value="PP-bd_ACP"/>
</dbReference>
<evidence type="ECO:0000256" key="1">
    <source>
        <dbReference type="ARBA" id="ARBA00001957"/>
    </source>
</evidence>
<dbReference type="InterPro" id="IPR018201">
    <property type="entry name" value="Ketoacyl_synth_AS"/>
</dbReference>
<keyword evidence="18" id="KW-1185">Reference proteome</keyword>
<evidence type="ECO:0000256" key="5">
    <source>
        <dbReference type="ARBA" id="ARBA00022553"/>
    </source>
</evidence>
<dbReference type="InterPro" id="IPR057326">
    <property type="entry name" value="KR_dom"/>
</dbReference>
<dbReference type="Proteomes" id="UP000646776">
    <property type="component" value="Unassembled WGS sequence"/>
</dbReference>
<dbReference type="GO" id="GO:0044550">
    <property type="term" value="P:secondary metabolite biosynthetic process"/>
    <property type="evidence" value="ECO:0007669"/>
    <property type="project" value="UniProtKB-ARBA"/>
</dbReference>
<keyword evidence="10" id="KW-0511">Multifunctional enzyme</keyword>
<dbReference type="Gene3D" id="3.30.70.250">
    <property type="entry name" value="Malonyl-CoA ACP transacylase, ACP-binding"/>
    <property type="match status" value="1"/>
</dbReference>
<dbReference type="PROSITE" id="PS00012">
    <property type="entry name" value="PHOSPHOPANTETHEINE"/>
    <property type="match status" value="1"/>
</dbReference>
<dbReference type="SUPFAM" id="SSF53901">
    <property type="entry name" value="Thiolase-like"/>
    <property type="match status" value="1"/>
</dbReference>
<dbReference type="SMART" id="SM00823">
    <property type="entry name" value="PKS_PP"/>
    <property type="match status" value="1"/>
</dbReference>
<dbReference type="InterPro" id="IPR050091">
    <property type="entry name" value="PKS_NRPS_Biosynth_Enz"/>
</dbReference>
<keyword evidence="7" id="KW-0276">Fatty acid metabolism</keyword>
<feature type="active site" description="Proton acceptor; for dehydratase activity" evidence="12">
    <location>
        <position position="1400"/>
    </location>
</feature>
<dbReference type="PANTHER" id="PTHR43775">
    <property type="entry name" value="FATTY ACID SYNTHASE"/>
    <property type="match status" value="1"/>
</dbReference>
<dbReference type="InterPro" id="IPR036736">
    <property type="entry name" value="ACP-like_sf"/>
</dbReference>
<dbReference type="GO" id="GO:0017000">
    <property type="term" value="P:antibiotic biosynthetic process"/>
    <property type="evidence" value="ECO:0007669"/>
    <property type="project" value="UniProtKB-KW"/>
</dbReference>
<dbReference type="InterPro" id="IPR014043">
    <property type="entry name" value="Acyl_transferase_dom"/>
</dbReference>
<feature type="domain" description="Ketosynthase family 3 (KS3)" evidence="15">
    <location>
        <begin position="7"/>
        <end position="435"/>
    </location>
</feature>
<evidence type="ECO:0000256" key="9">
    <source>
        <dbReference type="ARBA" id="ARBA00023194"/>
    </source>
</evidence>
<dbReference type="GO" id="GO:0004315">
    <property type="term" value="F:3-oxoacyl-[acyl-carrier-protein] synthase activity"/>
    <property type="evidence" value="ECO:0007669"/>
    <property type="project" value="InterPro"/>
</dbReference>
<dbReference type="SUPFAM" id="SSF51735">
    <property type="entry name" value="NAD(P)-binding Rossmann-fold domains"/>
    <property type="match status" value="2"/>
</dbReference>
<dbReference type="InterPro" id="IPR014031">
    <property type="entry name" value="Ketoacyl_synth_C"/>
</dbReference>
<dbReference type="EMBL" id="BMSA01000026">
    <property type="protein sequence ID" value="GGT80718.1"/>
    <property type="molecule type" value="Genomic_DNA"/>
</dbReference>
<dbReference type="Pfam" id="PF00109">
    <property type="entry name" value="ketoacyl-synt"/>
    <property type="match status" value="1"/>
</dbReference>
<dbReference type="PROSITE" id="PS00606">
    <property type="entry name" value="KS3_1"/>
    <property type="match status" value="1"/>
</dbReference>
<organism evidence="17 18">
    <name type="scientific">Streptomyces phaeofaciens</name>
    <dbReference type="NCBI Taxonomy" id="68254"/>
    <lineage>
        <taxon>Bacteria</taxon>
        <taxon>Bacillati</taxon>
        <taxon>Actinomycetota</taxon>
        <taxon>Actinomycetes</taxon>
        <taxon>Kitasatosporales</taxon>
        <taxon>Streptomycetaceae</taxon>
        <taxon>Streptomyces</taxon>
    </lineage>
</organism>
<dbReference type="InterPro" id="IPR016039">
    <property type="entry name" value="Thiolase-like"/>
</dbReference>
<dbReference type="InterPro" id="IPR042104">
    <property type="entry name" value="PKS_dehydratase_sf"/>
</dbReference>
<evidence type="ECO:0000256" key="3">
    <source>
        <dbReference type="ARBA" id="ARBA00006432"/>
    </source>
</evidence>
<evidence type="ECO:0000256" key="12">
    <source>
        <dbReference type="PROSITE-ProRule" id="PRU01363"/>
    </source>
</evidence>
<evidence type="ECO:0008006" key="19">
    <source>
        <dbReference type="Google" id="ProtNLM"/>
    </source>
</evidence>
<evidence type="ECO:0000256" key="11">
    <source>
        <dbReference type="ARBA" id="ARBA00023315"/>
    </source>
</evidence>
<dbReference type="InterPro" id="IPR020807">
    <property type="entry name" value="PKS_DH"/>
</dbReference>
<dbReference type="InterPro" id="IPR006162">
    <property type="entry name" value="Ppantetheine_attach_site"/>
</dbReference>
<dbReference type="PROSITE" id="PS52019">
    <property type="entry name" value="PKS_MFAS_DH"/>
    <property type="match status" value="1"/>
</dbReference>
<evidence type="ECO:0000256" key="13">
    <source>
        <dbReference type="SAM" id="MobiDB-lite"/>
    </source>
</evidence>
<dbReference type="Gene3D" id="3.10.129.110">
    <property type="entry name" value="Polyketide synthase dehydratase"/>
    <property type="match status" value="1"/>
</dbReference>
<reference evidence="17" key="1">
    <citation type="journal article" date="2014" name="Int. J. Syst. Evol. Microbiol.">
        <title>Complete genome sequence of Corynebacterium casei LMG S-19264T (=DSM 44701T), isolated from a smear-ripened cheese.</title>
        <authorList>
            <consortium name="US DOE Joint Genome Institute (JGI-PGF)"/>
            <person name="Walter F."/>
            <person name="Albersmeier A."/>
            <person name="Kalinowski J."/>
            <person name="Ruckert C."/>
        </authorList>
    </citation>
    <scope>NUCLEOTIDE SEQUENCE</scope>
    <source>
        <strain evidence="17">JCM 4125</strain>
    </source>
</reference>
<dbReference type="InterPro" id="IPR016036">
    <property type="entry name" value="Malonyl_transacylase_ACP-bd"/>
</dbReference>
<comment type="pathway">
    <text evidence="2">Antibiotic biosynthesis.</text>
</comment>
<dbReference type="SMART" id="SM00826">
    <property type="entry name" value="PKS_DH"/>
    <property type="match status" value="1"/>
</dbReference>
<evidence type="ECO:0000256" key="2">
    <source>
        <dbReference type="ARBA" id="ARBA00004792"/>
    </source>
</evidence>
<dbReference type="CDD" id="cd08953">
    <property type="entry name" value="KR_2_SDR_x"/>
    <property type="match status" value="1"/>
</dbReference>
<feature type="domain" description="PKS/mFAS DH" evidence="16">
    <location>
        <begin position="1370"/>
        <end position="1647"/>
    </location>
</feature>
<evidence type="ECO:0000256" key="4">
    <source>
        <dbReference type="ARBA" id="ARBA00022450"/>
    </source>
</evidence>
<dbReference type="Pfam" id="PF22621">
    <property type="entry name" value="CurL-like_PKS_C"/>
    <property type="match status" value="1"/>
</dbReference>
<dbReference type="Gene3D" id="3.40.366.10">
    <property type="entry name" value="Malonyl-Coenzyme A Acyl Carrier Protein, domain 2"/>
    <property type="match status" value="1"/>
</dbReference>
<comment type="caution">
    <text evidence="17">The sequence shown here is derived from an EMBL/GenBank/DDBJ whole genome shotgun (WGS) entry which is preliminary data.</text>
</comment>
<gene>
    <name evidence="17" type="ORF">GCM10010226_69090</name>
</gene>
<comment type="cofactor">
    <cofactor evidence="1">
        <name>pantetheine 4'-phosphate</name>
        <dbReference type="ChEBI" id="CHEBI:47942"/>
    </cofactor>
</comment>
<dbReference type="PANTHER" id="PTHR43775:SF51">
    <property type="entry name" value="INACTIVE PHENOLPHTHIOCEROL SYNTHESIS POLYKETIDE SYNTHASE TYPE I PKS1-RELATED"/>
    <property type="match status" value="1"/>
</dbReference>
<sequence length="1826" mass="194822">MAEEPRADHIAIVGMACRFPGANTPEEFWANLAAGTESITRLSEDDLLAAGVESREFRHPRFVNAAPLVDDVAGFDARFFGYTPREAEVRDPQGRLFLETCHAAIEDSGYDVSRMEGQVGVFGGMANNYYGERNVARNAAMKAAVGNMAIEVSNSPDYLATTVSYRLGLRGPSINVQTACSTALVAVHLAAQSLRDGECDYALAGGVEVELPYGTGYTWSEGDIYSRSGHIRPFDADADGTMFGTGSGTIALKRLDDAIRDHDHIYGVIRGSAVNNDGGDRAGFTAPGVQGQVQLIAEALAVAEVHPDTIGFVEAHATGTLVGDPIEVAGLTQAFRTAGAGGLQSCPIGSVKANVGHLGPAAGVAGLIKVCMALRHEAIPPNINFDTPNPSLQLDTSPFYVPTELTPWKAGESPRRAGVSSFGIGGTNAHVVIEEAPVRPAPVPRGRRWFTLPVSARTGTAAEEAARRYGTFLGKHPETDVADVAFTLQTGRTAHPQRRVVVADSTATAASALQATRSSKQISAPSAATTRQPVMMFPGQGAQHVGMGRDLYATEPVFRSALDTCADLLRPHLGCDVRDLLYPESGHEEEARTRLRETRFSQPALFAVSYAQAKLLEAAGVSPTAMMGHSVGEYVAAHLAGVFTLPDALGVVAARGRVMNAMAPGGMIAVAAPEAQVAQLLTERVEIAAANGPRSTVVAGPFEALEAMTRSCEANGLAVTVLQTSHAFHTASMEPCLDEFAAELAGIPLAAPQLPFVSNVSGTWITDEQAQDPAYWTTHLRSTVRFAAGVETLAAGDDRILVEAGPGDTLTRLARQCVGYDAVPIVPTMRHPRRDRPDDAVFAEAVGTLWVNGVAVDWQTWSGEGRRLPLPTYPFERRPYWVDPDPVVPGGAEAVEEQGTLPAERCAFAQNWQEAPLPDQGPPTAEGHWLVFDSGHPVVHQVVEELSAAGASVTVVRAGTEFARQAEGRYTLRPDSAEDLDLLLTALAENPPGAVVHAFTLTDPETDPLAGETVADALAKGFYSLLHLGQQLDRADLGKDVKVFVVSSNVQEVSGTERLEPSKATLLGPVLLMEREIAGVTSRSIDLALPADQSAEVLARRLIAEFGTPTADRQVAWRGRKRWRLDYRTVQLDEPRADAPAIRPDGTYLITGGFGGIGLAVAEDLARTGPVTLVLMGRSSLPPKERWQGLADSPETEEALRGKLLKLLAIEERGAIVVPVRCDVSDEAALGEALGAVHAEHGAIHGVFHSAGIAGGGMMAVRSDEDAARVLAPKVAGTLGLHRLLGGGLDFMMLFSSEIAVTGAFGQVDYCAANNFLDRFASWSCQQGLPVVSIGWSGWSEFGMAADTETAAPHAFRRLETGVRSEAARHPLLDRVTRKKDVIEFSTVLEPGGHWIAGEHRMGGSDVVVGTALLEMVEGGYREGVGGTAAISDVVFLGPIGVQEPTELRVSLTPDGTAHTASVAVTAVGPEPRIWTERMKCRLEPVAAEPVPQWDLQEIAARCEKFSVSQEMLSEPGRLVRFGPHWTGAVKSISVGAGEELARVELAEEYRPETALYRLHPALLDTAVNAKDDAARRARGDAYLPLGYQRIRVHEPVPSEFWVHIRHTSDSDVEVDTTDVAILDDDGRVAVEITGYAERRVDPAAIRAVVSDVTDKPVATEPATYGEALAEVGISAELGLDVLRRILQRRPEPHLVVCPEGLRRALRRSGALSLDVVRRELEDTRLTDGSTATEDRPLDTPYAPPETELQKKLAELWNGTLGVSVIGLDDDFFELGGNSLVAVQLAARMRDGLSLTLPIAGFFDHPTLRELAAHITSTGAQSGAGE</sequence>
<dbReference type="SUPFAM" id="SSF52151">
    <property type="entry name" value="FabD/lysophospholipase-like"/>
    <property type="match status" value="1"/>
</dbReference>
<feature type="region of interest" description="C-terminal hotdog fold" evidence="12">
    <location>
        <begin position="1504"/>
        <end position="1647"/>
    </location>
</feature>
<dbReference type="FunFam" id="3.40.47.10:FF:000042">
    <property type="entry name" value="Polyketide synthase Pks13"/>
    <property type="match status" value="1"/>
</dbReference>
<evidence type="ECO:0000313" key="17">
    <source>
        <dbReference type="EMBL" id="GGT80718.1"/>
    </source>
</evidence>
<protein>
    <recommendedName>
        <fullName evidence="19">Acyl transferase domain-containing protein</fullName>
    </recommendedName>
</protein>
<dbReference type="InterPro" id="IPR001227">
    <property type="entry name" value="Ac_transferase_dom_sf"/>
</dbReference>
<keyword evidence="6" id="KW-0808">Transferase</keyword>
<dbReference type="Pfam" id="PF21394">
    <property type="entry name" value="Beta-ketacyl_N"/>
    <property type="match status" value="1"/>
</dbReference>
<evidence type="ECO:0000259" key="15">
    <source>
        <dbReference type="PROSITE" id="PS52004"/>
    </source>
</evidence>
<keyword evidence="9" id="KW-0045">Antibiotic biosynthesis</keyword>
<dbReference type="SMART" id="SM00825">
    <property type="entry name" value="PKS_KS"/>
    <property type="match status" value="1"/>
</dbReference>
<keyword evidence="5" id="KW-0597">Phosphoprotein</keyword>
<dbReference type="SUPFAM" id="SSF47336">
    <property type="entry name" value="ACP-like"/>
    <property type="match status" value="1"/>
</dbReference>
<evidence type="ECO:0000259" key="14">
    <source>
        <dbReference type="PROSITE" id="PS50075"/>
    </source>
</evidence>
<dbReference type="GO" id="GO:0031177">
    <property type="term" value="F:phosphopantetheine binding"/>
    <property type="evidence" value="ECO:0007669"/>
    <property type="project" value="InterPro"/>
</dbReference>
<name>A0A918LZ46_9ACTN</name>
<feature type="region of interest" description="N-terminal hotdog fold" evidence="12">
    <location>
        <begin position="1370"/>
        <end position="1490"/>
    </location>
</feature>
<dbReference type="GO" id="GO:0004312">
    <property type="term" value="F:fatty acid synthase activity"/>
    <property type="evidence" value="ECO:0007669"/>
    <property type="project" value="TreeGrafter"/>
</dbReference>
<dbReference type="Gene3D" id="3.30.70.3290">
    <property type="match status" value="1"/>
</dbReference>
<feature type="active site" description="Proton donor; for dehydratase activity" evidence="12">
    <location>
        <position position="1565"/>
    </location>
</feature>
<evidence type="ECO:0000313" key="18">
    <source>
        <dbReference type="Proteomes" id="UP000646776"/>
    </source>
</evidence>
<dbReference type="SUPFAM" id="SSF55048">
    <property type="entry name" value="Probable ACP-binding domain of malonyl-CoA ACP transacylase"/>
    <property type="match status" value="1"/>
</dbReference>
<dbReference type="InterPro" id="IPR014030">
    <property type="entry name" value="Ketoacyl_synth_N"/>
</dbReference>
<dbReference type="Gene3D" id="3.40.47.10">
    <property type="match status" value="1"/>
</dbReference>
<dbReference type="InterPro" id="IPR049900">
    <property type="entry name" value="PKS_mFAS_DH"/>
</dbReference>
<dbReference type="InterPro" id="IPR020806">
    <property type="entry name" value="PKS_PP-bd"/>
</dbReference>
<keyword evidence="11" id="KW-0012">Acyltransferase</keyword>
<dbReference type="Pfam" id="PF00698">
    <property type="entry name" value="Acyl_transf_1"/>
    <property type="match status" value="1"/>
</dbReference>
<dbReference type="FunFam" id="1.10.1200.10:FF:000016">
    <property type="entry name" value="Non-ribosomal peptide synthase"/>
    <property type="match status" value="1"/>
</dbReference>
<accession>A0A918LZ46</accession>
<dbReference type="Gene3D" id="1.10.1200.10">
    <property type="entry name" value="ACP-like"/>
    <property type="match status" value="1"/>
</dbReference>
<dbReference type="CDD" id="cd00833">
    <property type="entry name" value="PKS"/>
    <property type="match status" value="1"/>
</dbReference>
<dbReference type="SMART" id="SM00827">
    <property type="entry name" value="PKS_AT"/>
    <property type="match status" value="1"/>
</dbReference>
<dbReference type="Gene3D" id="3.40.50.720">
    <property type="entry name" value="NAD(P)-binding Rossmann-like Domain"/>
    <property type="match status" value="1"/>
</dbReference>
<keyword evidence="4" id="KW-0596">Phosphopantetheine</keyword>
<dbReference type="Pfam" id="PF02801">
    <property type="entry name" value="Ketoacyl-synt_C"/>
    <property type="match status" value="1"/>
</dbReference>
<dbReference type="InterPro" id="IPR013968">
    <property type="entry name" value="PKS_KR"/>
</dbReference>
<dbReference type="SMART" id="SM00822">
    <property type="entry name" value="PKS_KR"/>
    <property type="match status" value="1"/>
</dbReference>
<evidence type="ECO:0000256" key="8">
    <source>
        <dbReference type="ARBA" id="ARBA00023098"/>
    </source>
</evidence>
<dbReference type="Pfam" id="PF00550">
    <property type="entry name" value="PP-binding"/>
    <property type="match status" value="1"/>
</dbReference>
<dbReference type="Pfam" id="PF08659">
    <property type="entry name" value="KR"/>
    <property type="match status" value="1"/>
</dbReference>
<dbReference type="RefSeq" id="WP_189716469.1">
    <property type="nucleotide sequence ID" value="NZ_BMSA01000026.1"/>
</dbReference>
<dbReference type="InterPro" id="IPR049552">
    <property type="entry name" value="PKS_DH_N"/>
</dbReference>
<reference evidence="17" key="2">
    <citation type="submission" date="2020-09" db="EMBL/GenBank/DDBJ databases">
        <authorList>
            <person name="Sun Q."/>
            <person name="Ohkuma M."/>
        </authorList>
    </citation>
    <scope>NUCLEOTIDE SEQUENCE</scope>
    <source>
        <strain evidence="17">JCM 4125</strain>
    </source>
</reference>
<dbReference type="InterPro" id="IPR016035">
    <property type="entry name" value="Acyl_Trfase/lysoPLipase"/>
</dbReference>
<dbReference type="InterPro" id="IPR049490">
    <property type="entry name" value="C883_1060-like_KR_N"/>
</dbReference>
<dbReference type="PROSITE" id="PS52004">
    <property type="entry name" value="KS3_2"/>
    <property type="match status" value="1"/>
</dbReference>
<comment type="similarity">
    <text evidence="3">Belongs to the ATP-dependent AMP-binding enzyme family.</text>
</comment>
<dbReference type="InterPro" id="IPR036291">
    <property type="entry name" value="NAD(P)-bd_dom_sf"/>
</dbReference>
<dbReference type="InterPro" id="IPR049551">
    <property type="entry name" value="PKS_DH_C"/>
</dbReference>
<feature type="region of interest" description="Disordered" evidence="13">
    <location>
        <begin position="1724"/>
        <end position="1743"/>
    </location>
</feature>
<dbReference type="PROSITE" id="PS50075">
    <property type="entry name" value="CARRIER"/>
    <property type="match status" value="1"/>
</dbReference>
<proteinExistence type="inferred from homology"/>
<feature type="domain" description="Carrier" evidence="14">
    <location>
        <begin position="1744"/>
        <end position="1819"/>
    </location>
</feature>
<evidence type="ECO:0000259" key="16">
    <source>
        <dbReference type="PROSITE" id="PS52019"/>
    </source>
</evidence>
<dbReference type="Pfam" id="PF14765">
    <property type="entry name" value="PS-DH"/>
    <property type="match status" value="1"/>
</dbReference>
<keyword evidence="8" id="KW-0443">Lipid metabolism</keyword>
<evidence type="ECO:0000256" key="7">
    <source>
        <dbReference type="ARBA" id="ARBA00022832"/>
    </source>
</evidence>